<dbReference type="PANTHER" id="PTHR37984">
    <property type="entry name" value="PROTEIN CBG26694"/>
    <property type="match status" value="1"/>
</dbReference>
<feature type="non-terminal residue" evidence="2">
    <location>
        <position position="1"/>
    </location>
</feature>
<reference evidence="2" key="1">
    <citation type="journal article" date="2019" name="Sci. Rep.">
        <title>Draft genome of Tanacetum cinerariifolium, the natural source of mosquito coil.</title>
        <authorList>
            <person name="Yamashiro T."/>
            <person name="Shiraishi A."/>
            <person name="Satake H."/>
            <person name="Nakayama K."/>
        </authorList>
    </citation>
    <scope>NUCLEOTIDE SEQUENCE</scope>
</reference>
<dbReference type="Gene3D" id="3.30.420.10">
    <property type="entry name" value="Ribonuclease H-like superfamily/Ribonuclease H"/>
    <property type="match status" value="2"/>
</dbReference>
<dbReference type="GO" id="GO:0003964">
    <property type="term" value="F:RNA-directed DNA polymerase activity"/>
    <property type="evidence" value="ECO:0007669"/>
    <property type="project" value="UniProtKB-KW"/>
</dbReference>
<evidence type="ECO:0000259" key="1">
    <source>
        <dbReference type="Pfam" id="PF00078"/>
    </source>
</evidence>
<dbReference type="GO" id="GO:0003676">
    <property type="term" value="F:nucleic acid binding"/>
    <property type="evidence" value="ECO:0007669"/>
    <property type="project" value="InterPro"/>
</dbReference>
<dbReference type="InterPro" id="IPR000477">
    <property type="entry name" value="RT_dom"/>
</dbReference>
<dbReference type="SUPFAM" id="SSF53098">
    <property type="entry name" value="Ribonuclease H-like"/>
    <property type="match status" value="1"/>
</dbReference>
<dbReference type="InterPro" id="IPR050951">
    <property type="entry name" value="Retrovirus_Pol_polyprotein"/>
</dbReference>
<proteinExistence type="predicted"/>
<evidence type="ECO:0000313" key="2">
    <source>
        <dbReference type="EMBL" id="GEY94117.1"/>
    </source>
</evidence>
<dbReference type="InterPro" id="IPR012337">
    <property type="entry name" value="RNaseH-like_sf"/>
</dbReference>
<dbReference type="Pfam" id="PF00078">
    <property type="entry name" value="RVT_1"/>
    <property type="match status" value="1"/>
</dbReference>
<name>A0A699HZ46_TANCI</name>
<dbReference type="SUPFAM" id="SSF56672">
    <property type="entry name" value="DNA/RNA polymerases"/>
    <property type="match status" value="1"/>
</dbReference>
<dbReference type="EMBL" id="BKCJ010224658">
    <property type="protein sequence ID" value="GEY94117.1"/>
    <property type="molecule type" value="Genomic_DNA"/>
</dbReference>
<gene>
    <name evidence="2" type="ORF">Tci_466091</name>
</gene>
<dbReference type="AlphaFoldDB" id="A0A699HZ46"/>
<organism evidence="2">
    <name type="scientific">Tanacetum cinerariifolium</name>
    <name type="common">Dalmatian daisy</name>
    <name type="synonym">Chrysanthemum cinerariifolium</name>
    <dbReference type="NCBI Taxonomy" id="118510"/>
    <lineage>
        <taxon>Eukaryota</taxon>
        <taxon>Viridiplantae</taxon>
        <taxon>Streptophyta</taxon>
        <taxon>Embryophyta</taxon>
        <taxon>Tracheophyta</taxon>
        <taxon>Spermatophyta</taxon>
        <taxon>Magnoliopsida</taxon>
        <taxon>eudicotyledons</taxon>
        <taxon>Gunneridae</taxon>
        <taxon>Pentapetalae</taxon>
        <taxon>asterids</taxon>
        <taxon>campanulids</taxon>
        <taxon>Asterales</taxon>
        <taxon>Asteraceae</taxon>
        <taxon>Asteroideae</taxon>
        <taxon>Anthemideae</taxon>
        <taxon>Anthemidinae</taxon>
        <taxon>Tanacetum</taxon>
    </lineage>
</organism>
<keyword evidence="2" id="KW-0548">Nucleotidyltransferase</keyword>
<dbReference type="InterPro" id="IPR043128">
    <property type="entry name" value="Rev_trsase/Diguanyl_cyclase"/>
</dbReference>
<dbReference type="InterPro" id="IPR036397">
    <property type="entry name" value="RNaseH_sf"/>
</dbReference>
<sequence length="514" mass="58580">DGDRIKMVSIHLFDQALTWHLQFIKTYKEAIAWDVYEAVILQRFWAINEDPMAELKNLNMFICGLPASIELKVRMFKPRSFTDAFSLVGLQEATIEAPKQRNAPILTTPKTASGWNSNRSVTYPSKSTTTPLALPALNNQTVTKYPADSMSTLRKMLSQQEFVEKRLRISVSIVIRRGCETVLGVQWLSTLGTIQWNFKDLVMKFQYEGQKLNPHRSAPCSPLLRGTHKSELAWLSGRKMPKKFTPVFFDDILVYSPSIHEHIEHLRMVLQVMREQHLFAKQSKCVFGTTQVEYLGHVISAKGVSTDPRKSSLLVVVNRLLKFAHFLPLAHPYTASQVAQLFLDNVYKLHGLPKTIVTDRDKVFMSLFWQSLFKKLLGQVVPLAEYWYNTNYHSVLDTTPYEVVSGQTPHMHIPYVAKDSPVEAVDRTLLAREQVVQLLKFNLRKHKIERSLMLTKGGTSEVSENYKNADYPDLLHLPFPDETDVLKHLFYGESGSGAFEANLTSFSSTPINSC</sequence>
<keyword evidence="2" id="KW-0808">Transferase</keyword>
<dbReference type="InterPro" id="IPR043502">
    <property type="entry name" value="DNA/RNA_pol_sf"/>
</dbReference>
<comment type="caution">
    <text evidence="2">The sequence shown here is derived from an EMBL/GenBank/DDBJ whole genome shotgun (WGS) entry which is preliminary data.</text>
</comment>
<keyword evidence="2" id="KW-0695">RNA-directed DNA polymerase</keyword>
<feature type="domain" description="Reverse transcriptase" evidence="1">
    <location>
        <begin position="242"/>
        <end position="299"/>
    </location>
</feature>
<dbReference type="Gene3D" id="3.30.70.270">
    <property type="match status" value="1"/>
</dbReference>
<protein>
    <submittedName>
        <fullName evidence="2">Reverse transcriptase</fullName>
    </submittedName>
</protein>
<accession>A0A699HZ46</accession>
<dbReference type="PANTHER" id="PTHR37984:SF5">
    <property type="entry name" value="PROTEIN NYNRIN-LIKE"/>
    <property type="match status" value="1"/>
</dbReference>